<dbReference type="Gene3D" id="2.60.40.780">
    <property type="entry name" value="von Hippel-Lindau disease tumour suppressor, beta domain"/>
    <property type="match status" value="1"/>
</dbReference>
<sequence>MDVRNVQPLEHAFYRFKNCSQCKVYVYWKSPTSFVFYNCLTPGQFLDVNSYESHVWLFLNGDNGSRLWGEGRYEFYSKGWRKELLVAKRVGFLDESHNVPFRRLIKITYPLYNLACLSMEVVRDTNIKLEDVDDLEIPVTLKYDLRLMISIKNCIQSHSRECQNNCLYKSFRCAFAPLWRNH</sequence>
<dbReference type="InterPro" id="IPR037140">
    <property type="entry name" value="VHL_beta_dom_sf"/>
</dbReference>
<proteinExistence type="predicted"/>
<dbReference type="InterPro" id="IPR036208">
    <property type="entry name" value="VHL_sf"/>
</dbReference>
<dbReference type="EMBL" id="JAPXFL010000003">
    <property type="protein sequence ID" value="KAK9509370.1"/>
    <property type="molecule type" value="Genomic_DNA"/>
</dbReference>
<dbReference type="AlphaFoldDB" id="A0AAW1DM33"/>
<protein>
    <submittedName>
        <fullName evidence="1">Uncharacterized protein</fullName>
    </submittedName>
</protein>
<reference evidence="1 2" key="1">
    <citation type="submission" date="2022-12" db="EMBL/GenBank/DDBJ databases">
        <title>Chromosome-level genome assembly of true bugs.</title>
        <authorList>
            <person name="Ma L."/>
            <person name="Li H."/>
        </authorList>
    </citation>
    <scope>NUCLEOTIDE SEQUENCE [LARGE SCALE GENOMIC DNA]</scope>
    <source>
        <strain evidence="1">Lab_2022b</strain>
    </source>
</reference>
<evidence type="ECO:0000313" key="1">
    <source>
        <dbReference type="EMBL" id="KAK9509370.1"/>
    </source>
</evidence>
<comment type="caution">
    <text evidence="1">The sequence shown here is derived from an EMBL/GenBank/DDBJ whole genome shotgun (WGS) entry which is preliminary data.</text>
</comment>
<accession>A0AAW1DM33</accession>
<organism evidence="1 2">
    <name type="scientific">Rhynocoris fuscipes</name>
    <dbReference type="NCBI Taxonomy" id="488301"/>
    <lineage>
        <taxon>Eukaryota</taxon>
        <taxon>Metazoa</taxon>
        <taxon>Ecdysozoa</taxon>
        <taxon>Arthropoda</taxon>
        <taxon>Hexapoda</taxon>
        <taxon>Insecta</taxon>
        <taxon>Pterygota</taxon>
        <taxon>Neoptera</taxon>
        <taxon>Paraneoptera</taxon>
        <taxon>Hemiptera</taxon>
        <taxon>Heteroptera</taxon>
        <taxon>Panheteroptera</taxon>
        <taxon>Cimicomorpha</taxon>
        <taxon>Reduviidae</taxon>
        <taxon>Harpactorinae</taxon>
        <taxon>Harpactorini</taxon>
        <taxon>Rhynocoris</taxon>
    </lineage>
</organism>
<name>A0AAW1DM33_9HEMI</name>
<evidence type="ECO:0000313" key="2">
    <source>
        <dbReference type="Proteomes" id="UP001461498"/>
    </source>
</evidence>
<dbReference type="Proteomes" id="UP001461498">
    <property type="component" value="Unassembled WGS sequence"/>
</dbReference>
<gene>
    <name evidence="1" type="ORF">O3M35_006702</name>
</gene>
<dbReference type="SUPFAM" id="SSF49468">
    <property type="entry name" value="VHL"/>
    <property type="match status" value="1"/>
</dbReference>
<keyword evidence="2" id="KW-1185">Reference proteome</keyword>